<proteinExistence type="predicted"/>
<keyword evidence="2" id="KW-1185">Reference proteome</keyword>
<sequence length="83" mass="8984">MSASVASLATAKEARKIVEAETVPAMAAATDDKARLAIALEALSAIAGENDLTCVRTLFRMRRQAEKALLRIRGSRNDQHTLF</sequence>
<protein>
    <submittedName>
        <fullName evidence="1">Uncharacterized protein</fullName>
    </submittedName>
</protein>
<organism evidence="1 2">
    <name type="scientific">Solidesulfovibrio fructosivorans JJ]</name>
    <dbReference type="NCBI Taxonomy" id="596151"/>
    <lineage>
        <taxon>Bacteria</taxon>
        <taxon>Pseudomonadati</taxon>
        <taxon>Thermodesulfobacteriota</taxon>
        <taxon>Desulfovibrionia</taxon>
        <taxon>Desulfovibrionales</taxon>
        <taxon>Desulfovibrionaceae</taxon>
        <taxon>Solidesulfovibrio</taxon>
    </lineage>
</organism>
<accession>E1JSG5</accession>
<dbReference type="OrthoDB" id="5461278at2"/>
<dbReference type="STRING" id="596151.DesfrDRAFT_0564"/>
<gene>
    <name evidence="1" type="ORF">DesfrDRAFT_0564</name>
</gene>
<dbReference type="Proteomes" id="UP000006250">
    <property type="component" value="Unassembled WGS sequence"/>
</dbReference>
<evidence type="ECO:0000313" key="2">
    <source>
        <dbReference type="Proteomes" id="UP000006250"/>
    </source>
</evidence>
<dbReference type="eggNOG" id="ENOG50318AA">
    <property type="taxonomic scope" value="Bacteria"/>
</dbReference>
<evidence type="ECO:0000313" key="1">
    <source>
        <dbReference type="EMBL" id="EFL52934.1"/>
    </source>
</evidence>
<dbReference type="EMBL" id="AECZ01000002">
    <property type="protein sequence ID" value="EFL52934.1"/>
    <property type="molecule type" value="Genomic_DNA"/>
</dbReference>
<comment type="caution">
    <text evidence="1">The sequence shown here is derived from an EMBL/GenBank/DDBJ whole genome shotgun (WGS) entry which is preliminary data.</text>
</comment>
<dbReference type="RefSeq" id="WP_005990887.1">
    <property type="nucleotide sequence ID" value="NZ_AECZ01000002.1"/>
</dbReference>
<name>E1JSG5_SOLFR</name>
<reference evidence="1 2" key="1">
    <citation type="submission" date="2010-08" db="EMBL/GenBank/DDBJ databases">
        <title>The draft genome of Desulfovibrio fructosovorans JJ.</title>
        <authorList>
            <consortium name="US DOE Joint Genome Institute (JGI-PGF)"/>
            <person name="Lucas S."/>
            <person name="Copeland A."/>
            <person name="Lapidus A."/>
            <person name="Cheng J.-F."/>
            <person name="Bruce D."/>
            <person name="Goodwin L."/>
            <person name="Pitluck S."/>
            <person name="Land M.L."/>
            <person name="Hauser L."/>
            <person name="Chang Y.-J."/>
            <person name="Jeffries C."/>
            <person name="Wall J.D."/>
            <person name="Stahl D.A."/>
            <person name="Arkin A.P."/>
            <person name="Dehal P."/>
            <person name="Stolyar S.M."/>
            <person name="Hazen T.C."/>
            <person name="Woyke T.J."/>
        </authorList>
    </citation>
    <scope>NUCLEOTIDE SEQUENCE [LARGE SCALE GENOMIC DNA]</scope>
    <source>
        <strain evidence="1 2">JJ</strain>
    </source>
</reference>
<dbReference type="AlphaFoldDB" id="E1JSG5"/>